<keyword evidence="2" id="KW-0238">DNA-binding</keyword>
<sequence length="147" mass="16284">MEYEKGSIGRVFTVRMDHGDDLLYELENLAKTEDIRSAVFVLLGAVREANLVVGPKESKVPPEIQWENLDEVHEVIGVGNIFLENEKPKIHLHSAAGRGKAPVVGCMRGKSEIFMVVEVFIMEISGISAIRSFDEGRGFAPIIFGSR</sequence>
<protein>
    <submittedName>
        <fullName evidence="2">DNA-binding protein</fullName>
    </submittedName>
</protein>
<reference evidence="2 3" key="1">
    <citation type="submission" date="2020-06" db="EMBL/GenBank/DDBJ databases">
        <title>Methanolobus halotolerans sp. nov., isolated from a saline lake Tus in Siberia.</title>
        <authorList>
            <person name="Shen Y."/>
            <person name="Chen S.-C."/>
            <person name="Lai M.-C."/>
            <person name="Huang H.-H."/>
            <person name="Chiu H.-H."/>
            <person name="Tang S.-L."/>
            <person name="Rogozin D.Y."/>
            <person name="Degermendzhy A.G."/>
        </authorList>
    </citation>
    <scope>NUCLEOTIDE SEQUENCE [LARGE SCALE GENOMIC DNA]</scope>
    <source>
        <strain evidence="2 3">DSM 21339</strain>
    </source>
</reference>
<evidence type="ECO:0000313" key="2">
    <source>
        <dbReference type="EMBL" id="QLC51183.1"/>
    </source>
</evidence>
<dbReference type="KEGG" id="mzi:HWN40_02255"/>
<dbReference type="OrthoDB" id="371648at2157"/>
<proteinExistence type="predicted"/>
<dbReference type="Proteomes" id="UP000509594">
    <property type="component" value="Chromosome"/>
</dbReference>
<dbReference type="AlphaFoldDB" id="A0A7D5I6E5"/>
<dbReference type="EMBL" id="CP058215">
    <property type="protein sequence ID" value="QLC51183.1"/>
    <property type="molecule type" value="Genomic_DNA"/>
</dbReference>
<feature type="domain" description="PPC" evidence="1">
    <location>
        <begin position="6"/>
        <end position="145"/>
    </location>
</feature>
<evidence type="ECO:0000259" key="1">
    <source>
        <dbReference type="PROSITE" id="PS51742"/>
    </source>
</evidence>
<gene>
    <name evidence="2" type="ORF">HWN40_02255</name>
</gene>
<dbReference type="Pfam" id="PF03479">
    <property type="entry name" value="PCC"/>
    <property type="match status" value="1"/>
</dbReference>
<dbReference type="PANTHER" id="PTHR34988">
    <property type="entry name" value="PROTEIN, PUTATIVE-RELATED"/>
    <property type="match status" value="1"/>
</dbReference>
<keyword evidence="3" id="KW-1185">Reference proteome</keyword>
<dbReference type="SUPFAM" id="SSF117856">
    <property type="entry name" value="AF0104/ALDC/Ptd012-like"/>
    <property type="match status" value="1"/>
</dbReference>
<organism evidence="2 3">
    <name type="scientific">Methanolobus zinderi</name>
    <dbReference type="NCBI Taxonomy" id="536044"/>
    <lineage>
        <taxon>Archaea</taxon>
        <taxon>Methanobacteriati</taxon>
        <taxon>Methanobacteriota</taxon>
        <taxon>Stenosarchaea group</taxon>
        <taxon>Methanomicrobia</taxon>
        <taxon>Methanosarcinales</taxon>
        <taxon>Methanosarcinaceae</taxon>
        <taxon>Methanolobus</taxon>
    </lineage>
</organism>
<dbReference type="InterPro" id="IPR005175">
    <property type="entry name" value="PPC_dom"/>
</dbReference>
<accession>A0A7D5I6E5</accession>
<name>A0A7D5I6E5_9EURY</name>
<dbReference type="PANTHER" id="PTHR34988:SF1">
    <property type="entry name" value="DNA-BINDING PROTEIN"/>
    <property type="match status" value="1"/>
</dbReference>
<dbReference type="PROSITE" id="PS51742">
    <property type="entry name" value="PPC"/>
    <property type="match status" value="1"/>
</dbReference>
<dbReference type="GO" id="GO:0003677">
    <property type="term" value="F:DNA binding"/>
    <property type="evidence" value="ECO:0007669"/>
    <property type="project" value="UniProtKB-KW"/>
</dbReference>
<evidence type="ECO:0000313" key="3">
    <source>
        <dbReference type="Proteomes" id="UP000509594"/>
    </source>
</evidence>
<dbReference type="CDD" id="cd11378">
    <property type="entry name" value="DUF296"/>
    <property type="match status" value="1"/>
</dbReference>
<dbReference type="Gene3D" id="3.30.1330.80">
    <property type="entry name" value="Hypothetical protein, similar to alpha- acetolactate decarboxylase, domain 2"/>
    <property type="match status" value="1"/>
</dbReference>